<dbReference type="KEGG" id="halz:E5139_07670"/>
<dbReference type="GO" id="GO:0051996">
    <property type="term" value="F:squalene synthase [NAD(P)H] activity"/>
    <property type="evidence" value="ECO:0007669"/>
    <property type="project" value="InterPro"/>
</dbReference>
<dbReference type="InterPro" id="IPR008949">
    <property type="entry name" value="Isoprenoid_synthase_dom_sf"/>
</dbReference>
<dbReference type="Pfam" id="PF00494">
    <property type="entry name" value="SQS_PSY"/>
    <property type="match status" value="1"/>
</dbReference>
<dbReference type="PANTHER" id="PTHR11626:SF2">
    <property type="entry name" value="SQUALENE SYNTHASE"/>
    <property type="match status" value="1"/>
</dbReference>
<dbReference type="RefSeq" id="WP_015761878.1">
    <property type="nucleotide sequence ID" value="NZ_CP039375.1"/>
</dbReference>
<dbReference type="PANTHER" id="PTHR11626">
    <property type="entry name" value="FARNESYL-DIPHOSPHATE FARNESYLTRANSFERASE"/>
    <property type="match status" value="1"/>
</dbReference>
<accession>A0A4D6KHA3</accession>
<evidence type="ECO:0000313" key="1">
    <source>
        <dbReference type="EMBL" id="QCD65521.1"/>
    </source>
</evidence>
<dbReference type="SUPFAM" id="SSF48576">
    <property type="entry name" value="Terpenoid synthases"/>
    <property type="match status" value="1"/>
</dbReference>
<organism evidence="1 2">
    <name type="scientific">Halomicrobium mukohataei</name>
    <dbReference type="NCBI Taxonomy" id="57705"/>
    <lineage>
        <taxon>Archaea</taxon>
        <taxon>Methanobacteriati</taxon>
        <taxon>Methanobacteriota</taxon>
        <taxon>Stenosarchaea group</taxon>
        <taxon>Halobacteria</taxon>
        <taxon>Halobacteriales</taxon>
        <taxon>Haloarculaceae</taxon>
        <taxon>Halomicrobium</taxon>
    </lineage>
</organism>
<name>A0A4D6KHA3_9EURY</name>
<dbReference type="SFLD" id="SFLDG01018">
    <property type="entry name" value="Squalene/Phytoene_Synthase_Lik"/>
    <property type="match status" value="1"/>
</dbReference>
<proteinExistence type="predicted"/>
<gene>
    <name evidence="1" type="ORF">E5139_07670</name>
</gene>
<reference evidence="1 2" key="1">
    <citation type="submission" date="2019-04" db="EMBL/GenBank/DDBJ databases">
        <title>Complete genome sequence of Arthrobacter sp. ZXY-2 associated with effective atrazine degradation and salt adaptation.</title>
        <authorList>
            <person name="Zhao X."/>
        </authorList>
    </citation>
    <scope>NUCLEOTIDE SEQUENCE [LARGE SCALE GENOMIC DNA]</scope>
    <source>
        <strain evidence="2">ZP60</strain>
    </source>
</reference>
<dbReference type="Proteomes" id="UP000297053">
    <property type="component" value="Chromosome"/>
</dbReference>
<dbReference type="SFLD" id="SFLDS00005">
    <property type="entry name" value="Isoprenoid_Synthase_Type_I"/>
    <property type="match status" value="1"/>
</dbReference>
<reference evidence="1 2" key="2">
    <citation type="submission" date="2019-04" db="EMBL/GenBank/DDBJ databases">
        <authorList>
            <person name="Yang S."/>
            <person name="Wei W."/>
        </authorList>
    </citation>
    <scope>NUCLEOTIDE SEQUENCE [LARGE SCALE GENOMIC DNA]</scope>
    <source>
        <strain evidence="2">ZP60</strain>
    </source>
</reference>
<dbReference type="GO" id="GO:0045338">
    <property type="term" value="P:farnesyl diphosphate metabolic process"/>
    <property type="evidence" value="ECO:0007669"/>
    <property type="project" value="InterPro"/>
</dbReference>
<sequence>MTGVPQQATLADDRTWAFEAVQSVSRTFALSVELLDEPMTEWVCTGYLLCRTADTIEDEPTIPMGRRAELLETFDAMLAEESETTVEDFLSAVEPETPADGGDDWAVLGQTDRIVRLWRSFPDPVQDGMRSITREMATGMADILRRHEDSGGLRLETLDELEEYCWYVAGTVGQLFMKLQTARADPDDPTPDPEDARAFALLLQLVNIAKDVRADWDEEHNVYLPGEWLAEEELDHEAVAEPEHSTAVARVVGRVVDQAADYAHGAQRYLSTVPEGDNGGLLEATALPYLLALGTIRELRERTVDAVEQPDAVKLEREEVEALFAEAEDGFTRDQVRDLAATVRAGPYHEQ</sequence>
<dbReference type="InterPro" id="IPR002060">
    <property type="entry name" value="Squ/phyt_synthse"/>
</dbReference>
<dbReference type="OMA" id="GEACQLM"/>
<evidence type="ECO:0000313" key="2">
    <source>
        <dbReference type="Proteomes" id="UP000297053"/>
    </source>
</evidence>
<protein>
    <submittedName>
        <fullName evidence="1">Squalene/phytoene synthase</fullName>
    </submittedName>
</protein>
<dbReference type="Gene3D" id="1.10.600.10">
    <property type="entry name" value="Farnesyl Diphosphate Synthase"/>
    <property type="match status" value="1"/>
</dbReference>
<dbReference type="InterPro" id="IPR044844">
    <property type="entry name" value="Trans_IPPS_euk-type"/>
</dbReference>
<dbReference type="GeneID" id="42178804"/>
<dbReference type="AlphaFoldDB" id="A0A4D6KHA3"/>
<dbReference type="EMBL" id="CP039375">
    <property type="protein sequence ID" value="QCD65521.1"/>
    <property type="molecule type" value="Genomic_DNA"/>
</dbReference>